<accession>A0A0F8YG25</accession>
<gene>
    <name evidence="2" type="ORF">LCGC14_3159930</name>
</gene>
<dbReference type="EMBL" id="LAZR01069814">
    <property type="protein sequence ID" value="KKK46971.1"/>
    <property type="molecule type" value="Genomic_DNA"/>
</dbReference>
<evidence type="ECO:0000259" key="1">
    <source>
        <dbReference type="PROSITE" id="PS50965"/>
    </source>
</evidence>
<organism evidence="2">
    <name type="scientific">marine sediment metagenome</name>
    <dbReference type="NCBI Taxonomy" id="412755"/>
    <lineage>
        <taxon>unclassified sequences</taxon>
        <taxon>metagenomes</taxon>
        <taxon>ecological metagenomes</taxon>
    </lineage>
</organism>
<name>A0A0F8YG25_9ZZZZ</name>
<dbReference type="PROSITE" id="PS50965">
    <property type="entry name" value="NERD"/>
    <property type="match status" value="1"/>
</dbReference>
<evidence type="ECO:0000313" key="2">
    <source>
        <dbReference type="EMBL" id="KKK46971.1"/>
    </source>
</evidence>
<feature type="non-terminal residue" evidence="2">
    <location>
        <position position="27"/>
    </location>
</feature>
<dbReference type="AlphaFoldDB" id="A0A0F8YG25"/>
<comment type="caution">
    <text evidence="2">The sequence shown here is derived from an EMBL/GenBank/DDBJ whole genome shotgun (WGS) entry which is preliminary data.</text>
</comment>
<proteinExistence type="predicted"/>
<reference evidence="2" key="1">
    <citation type="journal article" date="2015" name="Nature">
        <title>Complex archaea that bridge the gap between prokaryotes and eukaryotes.</title>
        <authorList>
            <person name="Spang A."/>
            <person name="Saw J.H."/>
            <person name="Jorgensen S.L."/>
            <person name="Zaremba-Niedzwiedzka K."/>
            <person name="Martijn J."/>
            <person name="Lind A.E."/>
            <person name="van Eijk R."/>
            <person name="Schleper C."/>
            <person name="Guy L."/>
            <person name="Ettema T.J."/>
        </authorList>
    </citation>
    <scope>NUCLEOTIDE SEQUENCE</scope>
</reference>
<sequence length="27" mass="3063">MNDHEPRAVKVDDLIIDEDTGEVLELP</sequence>
<feature type="domain" description="NERD" evidence="1">
    <location>
        <begin position="1"/>
        <end position="27"/>
    </location>
</feature>
<protein>
    <recommendedName>
        <fullName evidence="1">NERD domain-containing protein</fullName>
    </recommendedName>
</protein>
<dbReference type="InterPro" id="IPR011528">
    <property type="entry name" value="NERD"/>
</dbReference>